<dbReference type="InterPro" id="IPR054209">
    <property type="entry name" value="DUF6916"/>
</dbReference>
<dbReference type="eggNOG" id="ENOG5031VHQ">
    <property type="taxonomic scope" value="Bacteria"/>
</dbReference>
<evidence type="ECO:0000313" key="3">
    <source>
        <dbReference type="EMBL" id="ABC32697.1"/>
    </source>
</evidence>
<evidence type="ECO:0000259" key="1">
    <source>
        <dbReference type="Pfam" id="PF21880"/>
    </source>
</evidence>
<dbReference type="Proteomes" id="UP000000238">
    <property type="component" value="Chromosome"/>
</dbReference>
<dbReference type="OrthoDB" id="8926597at2"/>
<gene>
    <name evidence="3" type="ordered locus">HCH_06046</name>
</gene>
<evidence type="ECO:0000313" key="4">
    <source>
        <dbReference type="Proteomes" id="UP000000238"/>
    </source>
</evidence>
<proteinExistence type="predicted"/>
<dbReference type="AlphaFoldDB" id="Q2S9H7"/>
<dbReference type="EMBL" id="DQ266254">
    <property type="protein sequence ID" value="ABB69095.1"/>
    <property type="molecule type" value="Genomic_DNA"/>
</dbReference>
<dbReference type="Pfam" id="PF21880">
    <property type="entry name" value="DUF6916"/>
    <property type="match status" value="1"/>
</dbReference>
<dbReference type="RefSeq" id="WP_011399755.1">
    <property type="nucleotide sequence ID" value="NC_007645.1"/>
</dbReference>
<dbReference type="EMBL" id="CP000155">
    <property type="protein sequence ID" value="ABC32697.1"/>
    <property type="molecule type" value="Genomic_DNA"/>
</dbReference>
<evidence type="ECO:0000313" key="2">
    <source>
        <dbReference type="EMBL" id="ABB69095.1"/>
    </source>
</evidence>
<sequence length="100" mass="11204">MFTHDQFQSNQDKTFYATYDSSQPPLELTLVEVSDKKELGGGFESFSVIFKAGKDKGLMPQQTCAVKNDNCGAHDIFIVPVAEKDDCYLYESVFSYKVGN</sequence>
<reference evidence="2" key="2">
    <citation type="submission" date="2005-10" db="EMBL/GenBank/DDBJ databases">
        <title>Hahella chejuensis KCTC 2396 prodigiosin biosynthesis gene cluster.</title>
        <authorList>
            <person name="Kim J.F."/>
            <person name="Jeong H."/>
            <person name="Park Y."/>
            <person name="Kim D."/>
        </authorList>
    </citation>
    <scope>NUCLEOTIDE SEQUENCE</scope>
    <source>
        <strain evidence="2">KCTC 2396</strain>
    </source>
</reference>
<feature type="domain" description="DUF6916" evidence="1">
    <location>
        <begin position="2"/>
        <end position="94"/>
    </location>
</feature>
<accession>Q2S9H7</accession>
<organism evidence="3 4">
    <name type="scientific">Hahella chejuensis (strain KCTC 2396)</name>
    <dbReference type="NCBI Taxonomy" id="349521"/>
    <lineage>
        <taxon>Bacteria</taxon>
        <taxon>Pseudomonadati</taxon>
        <taxon>Pseudomonadota</taxon>
        <taxon>Gammaproteobacteria</taxon>
        <taxon>Oceanospirillales</taxon>
        <taxon>Hahellaceae</taxon>
        <taxon>Hahella</taxon>
    </lineage>
</organism>
<dbReference type="KEGG" id="hch:HCH_06046"/>
<keyword evidence="4" id="KW-1185">Reference proteome</keyword>
<name>Q2S9H7_HAHCH</name>
<protein>
    <recommendedName>
        <fullName evidence="1">DUF6916 domain-containing protein</fullName>
    </recommendedName>
</protein>
<dbReference type="HOGENOM" id="CLU_2301889_0_0_6"/>
<reference evidence="3 4" key="1">
    <citation type="journal article" date="2005" name="Nucleic Acids Res.">
        <title>Genomic blueprint of Hahella chejuensis, a marine microbe producing an algicidal agent.</title>
        <authorList>
            <person name="Jeong H."/>
            <person name="Yim J.H."/>
            <person name="Lee C."/>
            <person name="Choi S.-H."/>
            <person name="Park Y.K."/>
            <person name="Yoon S.H."/>
            <person name="Hur C.-G."/>
            <person name="Kang H.-Y."/>
            <person name="Kim D."/>
            <person name="Lee H.H."/>
            <person name="Park K.H."/>
            <person name="Park S.-H."/>
            <person name="Park H.-S."/>
            <person name="Lee H.K."/>
            <person name="Oh T.K."/>
            <person name="Kim J.F."/>
        </authorList>
    </citation>
    <scope>NUCLEOTIDE SEQUENCE [LARGE SCALE GENOMIC DNA]</scope>
    <source>
        <strain evidence="3 4">KCTC 2396</strain>
    </source>
</reference>